<keyword evidence="1" id="KW-0732">Signal</keyword>
<evidence type="ECO:0008006" key="4">
    <source>
        <dbReference type="Google" id="ProtNLM"/>
    </source>
</evidence>
<dbReference type="Proteomes" id="UP000274556">
    <property type="component" value="Unassembled WGS sequence"/>
</dbReference>
<dbReference type="RefSeq" id="WP_120799555.1">
    <property type="nucleotide sequence ID" value="NZ_RBXL01000001.1"/>
</dbReference>
<organism evidence="2 3">
    <name type="scientific">Thiocapsa rosea</name>
    <dbReference type="NCBI Taxonomy" id="69360"/>
    <lineage>
        <taxon>Bacteria</taxon>
        <taxon>Pseudomonadati</taxon>
        <taxon>Pseudomonadota</taxon>
        <taxon>Gammaproteobacteria</taxon>
        <taxon>Chromatiales</taxon>
        <taxon>Chromatiaceae</taxon>
        <taxon>Thiocapsa</taxon>
    </lineage>
</organism>
<comment type="caution">
    <text evidence="2">The sequence shown here is derived from an EMBL/GenBank/DDBJ whole genome shotgun (WGS) entry which is preliminary data.</text>
</comment>
<evidence type="ECO:0000313" key="2">
    <source>
        <dbReference type="EMBL" id="RKT47616.1"/>
    </source>
</evidence>
<accession>A0A495VDZ9</accession>
<dbReference type="AlphaFoldDB" id="A0A495VDZ9"/>
<gene>
    <name evidence="2" type="ORF">BDD21_5217</name>
</gene>
<reference evidence="2 3" key="1">
    <citation type="submission" date="2018-10" db="EMBL/GenBank/DDBJ databases">
        <title>Genomic Encyclopedia of Archaeal and Bacterial Type Strains, Phase II (KMG-II): from individual species to whole genera.</title>
        <authorList>
            <person name="Goeker M."/>
        </authorList>
    </citation>
    <scope>NUCLEOTIDE SEQUENCE [LARGE SCALE GENOMIC DNA]</scope>
    <source>
        <strain evidence="2 3">DSM 235</strain>
    </source>
</reference>
<proteinExistence type="predicted"/>
<protein>
    <recommendedName>
        <fullName evidence="4">Parallel beta helix pectate lyase-like protein</fullName>
    </recommendedName>
</protein>
<dbReference type="EMBL" id="RBXL01000001">
    <property type="protein sequence ID" value="RKT47616.1"/>
    <property type="molecule type" value="Genomic_DNA"/>
</dbReference>
<evidence type="ECO:0000256" key="1">
    <source>
        <dbReference type="SAM" id="SignalP"/>
    </source>
</evidence>
<sequence length="357" mass="37814">MKTLSPSTLRRAGVALLLVAAGHASAVRAEHRVVADPRPAIYPAVCKGRAVTTGLCLLGAIVPRATGDFLISIPIIGPAAGDDIQVPLNTNIPLPPGDYVLYQASGLDDGHRLHVVVTEGEITRIKTATMQFLDRRGSNIKLQHYESRDGANGAGCEAEIGNRGVHALLPGTYQASLVSRPYEEAPRCVSNGVTFNVMAGKAVILHQTKLVENSLVPGNRFHDRSRALGLTNVDSYRHGVSEIGFLPVFQSHRGVHYPSSARVSALVLSGPPNFVFAIPMKVSRGANCGLSLEAGGLPAQVLLTDCVFDSSGDLTSFKVNAGNYYAFDNTHGKSAVAGHSINSPVVVRGVKFNLRGQ</sequence>
<evidence type="ECO:0000313" key="3">
    <source>
        <dbReference type="Proteomes" id="UP000274556"/>
    </source>
</evidence>
<dbReference type="OrthoDB" id="5757969at2"/>
<feature type="signal peptide" evidence="1">
    <location>
        <begin position="1"/>
        <end position="26"/>
    </location>
</feature>
<feature type="chain" id="PRO_5019824960" description="Parallel beta helix pectate lyase-like protein" evidence="1">
    <location>
        <begin position="27"/>
        <end position="357"/>
    </location>
</feature>
<keyword evidence="3" id="KW-1185">Reference proteome</keyword>
<name>A0A495VDZ9_9GAMM</name>